<keyword evidence="2" id="KW-0472">Membrane</keyword>
<evidence type="ECO:0000256" key="1">
    <source>
        <dbReference type="SAM" id="MobiDB-lite"/>
    </source>
</evidence>
<dbReference type="AlphaFoldDB" id="A0A428K7V0"/>
<keyword evidence="2" id="KW-1133">Transmembrane helix</keyword>
<evidence type="ECO:0000256" key="2">
    <source>
        <dbReference type="SAM" id="Phobius"/>
    </source>
</evidence>
<evidence type="ECO:0000313" key="4">
    <source>
        <dbReference type="Proteomes" id="UP000270291"/>
    </source>
</evidence>
<dbReference type="OrthoDB" id="652948at2"/>
<feature type="region of interest" description="Disordered" evidence="1">
    <location>
        <begin position="1"/>
        <end position="20"/>
    </location>
</feature>
<proteinExistence type="predicted"/>
<reference evidence="3 4" key="1">
    <citation type="submission" date="2018-12" db="EMBL/GenBank/DDBJ databases">
        <authorList>
            <person name="Feng G."/>
            <person name="Zhu H."/>
        </authorList>
    </citation>
    <scope>NUCLEOTIDE SEQUENCE [LARGE SCALE GENOMIC DNA]</scope>
    <source>
        <strain evidence="3 4">LMG 26000</strain>
    </source>
</reference>
<keyword evidence="2" id="KW-0812">Transmembrane</keyword>
<protein>
    <submittedName>
        <fullName evidence="3">Uncharacterized protein</fullName>
    </submittedName>
</protein>
<dbReference type="RefSeq" id="WP_125439663.1">
    <property type="nucleotide sequence ID" value="NZ_RWIU01000005.1"/>
</dbReference>
<dbReference type="Proteomes" id="UP000270291">
    <property type="component" value="Unassembled WGS sequence"/>
</dbReference>
<evidence type="ECO:0000313" key="3">
    <source>
        <dbReference type="EMBL" id="RSK42536.1"/>
    </source>
</evidence>
<feature type="transmembrane region" description="Helical" evidence="2">
    <location>
        <begin position="166"/>
        <end position="187"/>
    </location>
</feature>
<name>A0A428K7V0_9BACT</name>
<feature type="transmembrane region" description="Helical" evidence="2">
    <location>
        <begin position="75"/>
        <end position="94"/>
    </location>
</feature>
<dbReference type="EMBL" id="RWIU01000005">
    <property type="protein sequence ID" value="RSK42536.1"/>
    <property type="molecule type" value="Genomic_DNA"/>
</dbReference>
<organism evidence="3 4">
    <name type="scientific">Hymenobacter perfusus</name>
    <dbReference type="NCBI Taxonomy" id="1236770"/>
    <lineage>
        <taxon>Bacteria</taxon>
        <taxon>Pseudomonadati</taxon>
        <taxon>Bacteroidota</taxon>
        <taxon>Cytophagia</taxon>
        <taxon>Cytophagales</taxon>
        <taxon>Hymenobacteraceae</taxon>
        <taxon>Hymenobacter</taxon>
    </lineage>
</organism>
<keyword evidence="4" id="KW-1185">Reference proteome</keyword>
<comment type="caution">
    <text evidence="3">The sequence shown here is derived from an EMBL/GenBank/DDBJ whole genome shotgun (WGS) entry which is preliminary data.</text>
</comment>
<gene>
    <name evidence="3" type="ORF">EI293_16635</name>
</gene>
<accession>A0A428K7V0</accession>
<feature type="transmembrane region" description="Helical" evidence="2">
    <location>
        <begin position="51"/>
        <end position="69"/>
    </location>
</feature>
<feature type="transmembrane region" description="Helical" evidence="2">
    <location>
        <begin position="127"/>
        <end position="146"/>
    </location>
</feature>
<sequence>MELDDFRRQWQAPPAHPTDSFTTEQTLRAMLASSTSTNPLFRLRKNATKELSWVVMAFILSGFNALIFGRHEVNLQRFAVCVMLLLVVVGVIVYRRLQVLKEMETQTDNLYSFLKTRISRFRRLMRLHDYVGVVSISMLVFIVLVVRSEDVLEYLNPAQAAWQWHWAIGLGVSGVFVAVVYASYAMGKKEHQRRYGRHLDQLEAALRELEAPE</sequence>